<dbReference type="EMBL" id="CAJPWZ010003061">
    <property type="protein sequence ID" value="CAG2250723.1"/>
    <property type="molecule type" value="Genomic_DNA"/>
</dbReference>
<comment type="caution">
    <text evidence="2">The sequence shown here is derived from an EMBL/GenBank/DDBJ whole genome shotgun (WGS) entry which is preliminary data.</text>
</comment>
<organism evidence="2 3">
    <name type="scientific">Mytilus edulis</name>
    <name type="common">Blue mussel</name>
    <dbReference type="NCBI Taxonomy" id="6550"/>
    <lineage>
        <taxon>Eukaryota</taxon>
        <taxon>Metazoa</taxon>
        <taxon>Spiralia</taxon>
        <taxon>Lophotrochozoa</taxon>
        <taxon>Mollusca</taxon>
        <taxon>Bivalvia</taxon>
        <taxon>Autobranchia</taxon>
        <taxon>Pteriomorphia</taxon>
        <taxon>Mytilida</taxon>
        <taxon>Mytiloidea</taxon>
        <taxon>Mytilidae</taxon>
        <taxon>Mytilinae</taxon>
        <taxon>Mytilus</taxon>
    </lineage>
</organism>
<sequence length="309" mass="35202">MSSKIICGPCGYEDNIKHAKKWCTNCEEGFCEDCEKVHRSTKMSRNHTQTCVGHGKRYDLYCSVHDKPICIDCVDQHKSCSQLVSLDTVAANAKQSTAIADLEETINGALQNVGKFIKNQETKGKELDKQERLIKKNIQEIREKLNQHLDSLEQKSIQDLSIKTLNCKSEHNKAVHQLNLADQKLGQLKEEMMTLKQMASDVQVFLGTREINKTLCEEIKSVKGIIYSIKNYKIKIEIEGTITSLLDCVDRLGMISVVERNSELEFRDVKLDQAQKRIYAPSGRSYPRLNSQQKQLEITGTGVRNIRRK</sequence>
<dbReference type="PANTHER" id="PTHR25462:SF296">
    <property type="entry name" value="MEIOTIC P26, ISOFORM F"/>
    <property type="match status" value="1"/>
</dbReference>
<protein>
    <recommendedName>
        <fullName evidence="4">B box-type domain-containing protein</fullName>
    </recommendedName>
</protein>
<evidence type="ECO:0000313" key="3">
    <source>
        <dbReference type="Proteomes" id="UP000683360"/>
    </source>
</evidence>
<keyword evidence="3" id="KW-1185">Reference proteome</keyword>
<keyword evidence="1" id="KW-0175">Coiled coil</keyword>
<evidence type="ECO:0008006" key="4">
    <source>
        <dbReference type="Google" id="ProtNLM"/>
    </source>
</evidence>
<feature type="coiled-coil region" evidence="1">
    <location>
        <begin position="127"/>
        <end position="198"/>
    </location>
</feature>
<dbReference type="Proteomes" id="UP000683360">
    <property type="component" value="Unassembled WGS sequence"/>
</dbReference>
<accession>A0A8S3V2I1</accession>
<dbReference type="OrthoDB" id="6044819at2759"/>
<reference evidence="2" key="1">
    <citation type="submission" date="2021-03" db="EMBL/GenBank/DDBJ databases">
        <authorList>
            <person name="Bekaert M."/>
        </authorList>
    </citation>
    <scope>NUCLEOTIDE SEQUENCE</scope>
</reference>
<dbReference type="AlphaFoldDB" id="A0A8S3V2I1"/>
<dbReference type="CDD" id="cd19757">
    <property type="entry name" value="Bbox1"/>
    <property type="match status" value="1"/>
</dbReference>
<evidence type="ECO:0000313" key="2">
    <source>
        <dbReference type="EMBL" id="CAG2250723.1"/>
    </source>
</evidence>
<dbReference type="InterPro" id="IPR047153">
    <property type="entry name" value="TRIM45/56/19-like"/>
</dbReference>
<dbReference type="Gene3D" id="3.30.160.60">
    <property type="entry name" value="Classic Zinc Finger"/>
    <property type="match status" value="1"/>
</dbReference>
<name>A0A8S3V2I1_MYTED</name>
<dbReference type="SUPFAM" id="SSF57845">
    <property type="entry name" value="B-box zinc-binding domain"/>
    <property type="match status" value="1"/>
</dbReference>
<evidence type="ECO:0000256" key="1">
    <source>
        <dbReference type="SAM" id="Coils"/>
    </source>
</evidence>
<dbReference type="PANTHER" id="PTHR25462">
    <property type="entry name" value="BONUS, ISOFORM C-RELATED"/>
    <property type="match status" value="1"/>
</dbReference>
<gene>
    <name evidence="2" type="ORF">MEDL_62412</name>
</gene>
<proteinExistence type="predicted"/>